<feature type="signal peptide" evidence="2">
    <location>
        <begin position="1"/>
        <end position="22"/>
    </location>
</feature>
<feature type="region of interest" description="Disordered" evidence="1">
    <location>
        <begin position="522"/>
        <end position="586"/>
    </location>
</feature>
<feature type="region of interest" description="Disordered" evidence="1">
    <location>
        <begin position="205"/>
        <end position="228"/>
    </location>
</feature>
<evidence type="ECO:0000313" key="4">
    <source>
        <dbReference type="Proteomes" id="UP000325440"/>
    </source>
</evidence>
<organism evidence="3 4">
    <name type="scientific">Cinara cedri</name>
    <dbReference type="NCBI Taxonomy" id="506608"/>
    <lineage>
        <taxon>Eukaryota</taxon>
        <taxon>Metazoa</taxon>
        <taxon>Ecdysozoa</taxon>
        <taxon>Arthropoda</taxon>
        <taxon>Hexapoda</taxon>
        <taxon>Insecta</taxon>
        <taxon>Pterygota</taxon>
        <taxon>Neoptera</taxon>
        <taxon>Paraneoptera</taxon>
        <taxon>Hemiptera</taxon>
        <taxon>Sternorrhyncha</taxon>
        <taxon>Aphidomorpha</taxon>
        <taxon>Aphidoidea</taxon>
        <taxon>Aphididae</taxon>
        <taxon>Lachninae</taxon>
        <taxon>Cinara</taxon>
    </lineage>
</organism>
<evidence type="ECO:0000256" key="2">
    <source>
        <dbReference type="SAM" id="SignalP"/>
    </source>
</evidence>
<feature type="compositionally biased region" description="Basic residues" evidence="1">
    <location>
        <begin position="532"/>
        <end position="547"/>
    </location>
</feature>
<evidence type="ECO:0008006" key="5">
    <source>
        <dbReference type="Google" id="ProtNLM"/>
    </source>
</evidence>
<reference evidence="3 4" key="1">
    <citation type="submission" date="2019-08" db="EMBL/GenBank/DDBJ databases">
        <authorList>
            <person name="Alioto T."/>
            <person name="Alioto T."/>
            <person name="Gomez Garrido J."/>
        </authorList>
    </citation>
    <scope>NUCLEOTIDE SEQUENCE [LARGE SCALE GENOMIC DNA]</scope>
</reference>
<keyword evidence="2" id="KW-0732">Signal</keyword>
<dbReference type="OrthoDB" id="6622299at2759"/>
<evidence type="ECO:0000313" key="3">
    <source>
        <dbReference type="EMBL" id="VVC34236.1"/>
    </source>
</evidence>
<gene>
    <name evidence="3" type="ORF">CINCED_3A020573</name>
</gene>
<feature type="region of interest" description="Disordered" evidence="1">
    <location>
        <begin position="350"/>
        <end position="430"/>
    </location>
</feature>
<sequence length="637" mass="71940">MKCVVLYGCLVMVATVFCRVASLEPTGKKDNGEEATLENVPTVSKRQTNFQNNNFDQQQIPQEYFDFVQQTDAAGNVRPQPQFNQQTGPQQFFVSGYPPRTTTTLSPFATEQKRLQEEYARRTLVEQQTALLRNRQRPAAAQPLPPQFQQVQPQQPQPLQFLDQNGQIRQQEFAPQPQDNSFVLPQQDNNFAPQQQNNNFASRPLQVSSFTPRPQDNNFVPKQQQDNSFAPQQQNFLQSTDEGSQSFSYAQVQFGPASTQQAEPAVSRPKGQRSVSKPRVQNNNVVIDPVTQPTVDRPVASAIVSPAQLNARLLQNVVYIQPNGQMYKPIEETEQVVQIPRRNHYYYQTSEGPTVSATSAAASTTVAPRPAEEEPVILIPRPKKPINQRPRQETQKSGRTQQQQSTRAEAPIQQQAYQLQPEQSSSEVEPDNFLTSLLSQLQLQQQQQQQQQLQEDTTTLVPPKSSRGSQRLSATKANRRPEATTKYLDDRSQLQLLQFPHELETLSGAELKALEEANAQIATPAVNDKSKSTRQRQQKQQPIRHRPTTSTTKSPPPPPPPSRESEEFDEQALFPRTGNRPVPTPVELDDQQRQFLAAQGIRHLYRVDYDQSGNVLPLTYVLALDGRPKRDEQSTES</sequence>
<protein>
    <recommendedName>
        <fullName evidence="5">Insect cuticle protein</fullName>
    </recommendedName>
</protein>
<feature type="region of interest" description="Disordered" evidence="1">
    <location>
        <begin position="252"/>
        <end position="284"/>
    </location>
</feature>
<dbReference type="Proteomes" id="UP000325440">
    <property type="component" value="Unassembled WGS sequence"/>
</dbReference>
<feature type="compositionally biased region" description="Polar residues" evidence="1">
    <location>
        <begin position="455"/>
        <end position="476"/>
    </location>
</feature>
<feature type="compositionally biased region" description="Low complexity" evidence="1">
    <location>
        <begin position="354"/>
        <end position="367"/>
    </location>
</feature>
<feature type="compositionally biased region" description="Basic and acidic residues" evidence="1">
    <location>
        <begin position="479"/>
        <end position="488"/>
    </location>
</feature>
<keyword evidence="4" id="KW-1185">Reference proteome</keyword>
<feature type="region of interest" description="Disordered" evidence="1">
    <location>
        <begin position="448"/>
        <end position="488"/>
    </location>
</feature>
<dbReference type="EMBL" id="CABPRJ010000988">
    <property type="protein sequence ID" value="VVC34236.1"/>
    <property type="molecule type" value="Genomic_DNA"/>
</dbReference>
<feature type="chain" id="PRO_5022664708" description="Insect cuticle protein" evidence="2">
    <location>
        <begin position="23"/>
        <end position="637"/>
    </location>
</feature>
<feature type="region of interest" description="Disordered" evidence="1">
    <location>
        <begin position="178"/>
        <end position="197"/>
    </location>
</feature>
<feature type="compositionally biased region" description="Polar residues" evidence="1">
    <location>
        <begin position="252"/>
        <end position="262"/>
    </location>
</feature>
<evidence type="ECO:0000256" key="1">
    <source>
        <dbReference type="SAM" id="MobiDB-lite"/>
    </source>
</evidence>
<name>A0A5E4MRW0_9HEMI</name>
<feature type="compositionally biased region" description="Polar residues" evidence="1">
    <location>
        <begin position="397"/>
        <end position="427"/>
    </location>
</feature>
<feature type="compositionally biased region" description="Low complexity" evidence="1">
    <location>
        <begin position="185"/>
        <end position="197"/>
    </location>
</feature>
<feature type="compositionally biased region" description="Polar residues" evidence="1">
    <location>
        <begin position="273"/>
        <end position="284"/>
    </location>
</feature>
<accession>A0A5E4MRW0</accession>
<proteinExistence type="predicted"/>
<dbReference type="AlphaFoldDB" id="A0A5E4MRW0"/>